<keyword evidence="5 11" id="KW-0812">Transmembrane</keyword>
<keyword evidence="8" id="KW-0406">Ion transport</keyword>
<dbReference type="AlphaFoldDB" id="A0A1F5S239"/>
<proteinExistence type="inferred from homology"/>
<comment type="caution">
    <text evidence="12">The sequence shown here is derived from an EMBL/GenBank/DDBJ whole genome shotgun (WGS) entry which is preliminary data.</text>
</comment>
<dbReference type="InterPro" id="IPR023011">
    <property type="entry name" value="ATP_synth_F0_asu_AS"/>
</dbReference>
<dbReference type="GO" id="GO:0005886">
    <property type="term" value="C:plasma membrane"/>
    <property type="evidence" value="ECO:0007669"/>
    <property type="project" value="TreeGrafter"/>
</dbReference>
<gene>
    <name evidence="12" type="ORF">A2Y83_03710</name>
</gene>
<evidence type="ECO:0000256" key="1">
    <source>
        <dbReference type="ARBA" id="ARBA00004141"/>
    </source>
</evidence>
<evidence type="ECO:0000256" key="8">
    <source>
        <dbReference type="ARBA" id="ARBA00023065"/>
    </source>
</evidence>
<evidence type="ECO:0000256" key="10">
    <source>
        <dbReference type="ARBA" id="ARBA00023310"/>
    </source>
</evidence>
<feature type="transmembrane region" description="Helical" evidence="11">
    <location>
        <begin position="12"/>
        <end position="35"/>
    </location>
</feature>
<dbReference type="SUPFAM" id="SSF81336">
    <property type="entry name" value="F1F0 ATP synthase subunit A"/>
    <property type="match status" value="2"/>
</dbReference>
<dbReference type="Pfam" id="PF00119">
    <property type="entry name" value="ATP-synt_A"/>
    <property type="match status" value="2"/>
</dbReference>
<dbReference type="GO" id="GO:0045259">
    <property type="term" value="C:proton-transporting ATP synthase complex"/>
    <property type="evidence" value="ECO:0007669"/>
    <property type="project" value="UniProtKB-KW"/>
</dbReference>
<comment type="similarity">
    <text evidence="2">Belongs to the ATPase A chain family.</text>
</comment>
<dbReference type="Proteomes" id="UP000178323">
    <property type="component" value="Unassembled WGS sequence"/>
</dbReference>
<keyword evidence="7 11" id="KW-1133">Transmembrane helix</keyword>
<sequence>MSAHGFGYNGNIGHYLFFTGITTGAVFIFAILAYLKKKNSAIPRGIQNIAEAVVEFLVNLIEPVLGKKLVPVALPFLGTFFIYIFFSNFLLIVPSPFSNPPTGDISVTLALAFICVFGLQFYSALVVNGPVKALKLWLNPIPMGDGHGHDCKAKGKKNWGRMALDFFKCVPMKMLIAVFIVLKIVDNLARLLSLSLRLFGNIYGEHTILAQTMEIALTKPGLIVTLFIPLLILFFDVMVMLIQAVVFTNLSLFYMKEEWGVHD</sequence>
<evidence type="ECO:0000256" key="6">
    <source>
        <dbReference type="ARBA" id="ARBA00022781"/>
    </source>
</evidence>
<evidence type="ECO:0000256" key="7">
    <source>
        <dbReference type="ARBA" id="ARBA00022989"/>
    </source>
</evidence>
<reference evidence="12 13" key="1">
    <citation type="journal article" date="2016" name="Nat. Commun.">
        <title>Thousands of microbial genomes shed light on interconnected biogeochemical processes in an aquifer system.</title>
        <authorList>
            <person name="Anantharaman K."/>
            <person name="Brown C.T."/>
            <person name="Hug L.A."/>
            <person name="Sharon I."/>
            <person name="Castelle C.J."/>
            <person name="Probst A.J."/>
            <person name="Thomas B.C."/>
            <person name="Singh A."/>
            <person name="Wilkins M.J."/>
            <person name="Karaoz U."/>
            <person name="Brodie E.L."/>
            <person name="Williams K.H."/>
            <person name="Hubbard S.S."/>
            <person name="Banfield J.F."/>
        </authorList>
    </citation>
    <scope>NUCLEOTIDE SEQUENCE [LARGE SCALE GENOMIC DNA]</scope>
</reference>
<dbReference type="CDD" id="cd00310">
    <property type="entry name" value="ATP-synt_Fo_a_6"/>
    <property type="match status" value="1"/>
</dbReference>
<protein>
    <recommendedName>
        <fullName evidence="14">ATP synthase subunit a</fullName>
    </recommendedName>
</protein>
<keyword evidence="3" id="KW-0813">Transport</keyword>
<evidence type="ECO:0000256" key="11">
    <source>
        <dbReference type="SAM" id="Phobius"/>
    </source>
</evidence>
<keyword evidence="10" id="KW-0066">ATP synthesis</keyword>
<dbReference type="InterPro" id="IPR000568">
    <property type="entry name" value="ATP_synth_F0_asu"/>
</dbReference>
<accession>A0A1F5S239</accession>
<dbReference type="EMBL" id="MFFS01000082">
    <property type="protein sequence ID" value="OGF20632.1"/>
    <property type="molecule type" value="Genomic_DNA"/>
</dbReference>
<dbReference type="STRING" id="1797985.A2Y83_03710"/>
<dbReference type="PROSITE" id="PS00449">
    <property type="entry name" value="ATPASE_A"/>
    <property type="match status" value="1"/>
</dbReference>
<dbReference type="GO" id="GO:0042777">
    <property type="term" value="P:proton motive force-driven plasma membrane ATP synthesis"/>
    <property type="evidence" value="ECO:0007669"/>
    <property type="project" value="TreeGrafter"/>
</dbReference>
<feature type="transmembrane region" description="Helical" evidence="11">
    <location>
        <begin position="105"/>
        <end position="127"/>
    </location>
</feature>
<dbReference type="PANTHER" id="PTHR42823">
    <property type="entry name" value="ATP SYNTHASE SUBUNIT A, CHLOROPLASTIC"/>
    <property type="match status" value="1"/>
</dbReference>
<dbReference type="GO" id="GO:0046933">
    <property type="term" value="F:proton-transporting ATP synthase activity, rotational mechanism"/>
    <property type="evidence" value="ECO:0007669"/>
    <property type="project" value="TreeGrafter"/>
</dbReference>
<evidence type="ECO:0000256" key="5">
    <source>
        <dbReference type="ARBA" id="ARBA00022692"/>
    </source>
</evidence>
<evidence type="ECO:0000256" key="2">
    <source>
        <dbReference type="ARBA" id="ARBA00006810"/>
    </source>
</evidence>
<keyword evidence="4" id="KW-0138">CF(0)</keyword>
<feature type="transmembrane region" description="Helical" evidence="11">
    <location>
        <begin position="222"/>
        <end position="247"/>
    </location>
</feature>
<name>A0A1F5S239_9BACT</name>
<keyword evidence="9 11" id="KW-0472">Membrane</keyword>
<dbReference type="Gene3D" id="1.20.120.220">
    <property type="entry name" value="ATP synthase, F0 complex, subunit A"/>
    <property type="match status" value="1"/>
</dbReference>
<evidence type="ECO:0000256" key="3">
    <source>
        <dbReference type="ARBA" id="ARBA00022448"/>
    </source>
</evidence>
<evidence type="ECO:0000313" key="12">
    <source>
        <dbReference type="EMBL" id="OGF20632.1"/>
    </source>
</evidence>
<dbReference type="PANTHER" id="PTHR42823:SF3">
    <property type="entry name" value="ATP SYNTHASE SUBUNIT A, CHLOROPLASTIC"/>
    <property type="match status" value="1"/>
</dbReference>
<dbReference type="InterPro" id="IPR045082">
    <property type="entry name" value="ATP_syn_F0_a_bact/chloroplast"/>
</dbReference>
<comment type="subcellular location">
    <subcellularLocation>
        <location evidence="1">Membrane</location>
        <topology evidence="1">Multi-pass membrane protein</topology>
    </subcellularLocation>
</comment>
<evidence type="ECO:0008006" key="14">
    <source>
        <dbReference type="Google" id="ProtNLM"/>
    </source>
</evidence>
<evidence type="ECO:0000313" key="13">
    <source>
        <dbReference type="Proteomes" id="UP000178323"/>
    </source>
</evidence>
<organism evidence="12 13">
    <name type="scientific">Candidatus Falkowbacteria bacterium RBG_13_39_14</name>
    <dbReference type="NCBI Taxonomy" id="1797985"/>
    <lineage>
        <taxon>Bacteria</taxon>
        <taxon>Candidatus Falkowiibacteriota</taxon>
    </lineage>
</organism>
<keyword evidence="6" id="KW-0375">Hydrogen ion transport</keyword>
<evidence type="ECO:0000256" key="4">
    <source>
        <dbReference type="ARBA" id="ARBA00022547"/>
    </source>
</evidence>
<dbReference type="InterPro" id="IPR035908">
    <property type="entry name" value="F0_ATP_A_sf"/>
</dbReference>
<evidence type="ECO:0000256" key="9">
    <source>
        <dbReference type="ARBA" id="ARBA00023136"/>
    </source>
</evidence>
<feature type="transmembrane region" description="Helical" evidence="11">
    <location>
        <begin position="69"/>
        <end position="93"/>
    </location>
</feature>